<feature type="transmembrane region" description="Helical" evidence="3">
    <location>
        <begin position="21"/>
        <end position="40"/>
    </location>
</feature>
<dbReference type="Gene3D" id="1.20.120.1530">
    <property type="match status" value="1"/>
</dbReference>
<dbReference type="EMBL" id="QPGB01000012">
    <property type="protein sequence ID" value="RCS56435.1"/>
    <property type="molecule type" value="Genomic_DNA"/>
</dbReference>
<feature type="domain" description="HAMP" evidence="4">
    <location>
        <begin position="354"/>
        <end position="397"/>
    </location>
</feature>
<dbReference type="CDD" id="cd06225">
    <property type="entry name" value="HAMP"/>
    <property type="match status" value="1"/>
</dbReference>
<dbReference type="InterPro" id="IPR035965">
    <property type="entry name" value="PAS-like_dom_sf"/>
</dbReference>
<dbReference type="Pfam" id="PF00672">
    <property type="entry name" value="HAMP"/>
    <property type="match status" value="1"/>
</dbReference>
<proteinExistence type="inferred from homology"/>
<evidence type="ECO:0000256" key="2">
    <source>
        <dbReference type="ARBA" id="ARBA00029447"/>
    </source>
</evidence>
<dbReference type="Gene3D" id="3.30.450.20">
    <property type="entry name" value="PAS domain"/>
    <property type="match status" value="1"/>
</dbReference>
<dbReference type="SUPFAM" id="SSF55785">
    <property type="entry name" value="PYP-like sensor domain (PAS domain)"/>
    <property type="match status" value="1"/>
</dbReference>
<dbReference type="AlphaFoldDB" id="A0A368KY98"/>
<keyword evidence="3" id="KW-0812">Transmembrane</keyword>
<dbReference type="PANTHER" id="PTHR43531:SF14">
    <property type="entry name" value="METHYL-ACCEPTING CHEMOTAXIS PROTEIN I-RELATED"/>
    <property type="match status" value="1"/>
</dbReference>
<feature type="non-terminal residue" evidence="5">
    <location>
        <position position="676"/>
    </location>
</feature>
<reference evidence="5 6" key="1">
    <citation type="journal article" date="2018" name="Int. J. Syst. Evol. Microbiol.">
        <title>Parvibium lacunae gen. nov., sp. nov., a new member of the family Alcaligenaceae isolated from a freshwater pond.</title>
        <authorList>
            <person name="Chen W.M."/>
            <person name="Xie P.B."/>
            <person name="Hsu M.Y."/>
            <person name="Sheu S.Y."/>
        </authorList>
    </citation>
    <scope>NUCLEOTIDE SEQUENCE [LARGE SCALE GENOMIC DNA]</scope>
    <source>
        <strain evidence="5 6">KMB9</strain>
    </source>
</reference>
<evidence type="ECO:0000313" key="6">
    <source>
        <dbReference type="Proteomes" id="UP000252357"/>
    </source>
</evidence>
<dbReference type="GO" id="GO:0006935">
    <property type="term" value="P:chemotaxis"/>
    <property type="evidence" value="ECO:0007669"/>
    <property type="project" value="TreeGrafter"/>
</dbReference>
<gene>
    <name evidence="5" type="ORF">DU000_12475</name>
</gene>
<dbReference type="RefSeq" id="WP_158529712.1">
    <property type="nucleotide sequence ID" value="NZ_QPGB01000012.1"/>
</dbReference>
<keyword evidence="3" id="KW-0472">Membrane</keyword>
<dbReference type="PROSITE" id="PS50885">
    <property type="entry name" value="HAMP"/>
    <property type="match status" value="1"/>
</dbReference>
<protein>
    <recommendedName>
        <fullName evidence="4">HAMP domain-containing protein</fullName>
    </recommendedName>
</protein>
<dbReference type="Proteomes" id="UP000252357">
    <property type="component" value="Unassembled WGS sequence"/>
</dbReference>
<comment type="similarity">
    <text evidence="2">Belongs to the methyl-accepting chemotaxis (MCP) protein family.</text>
</comment>
<dbReference type="InterPro" id="IPR003660">
    <property type="entry name" value="HAMP_dom"/>
</dbReference>
<accession>A0A368KY98</accession>
<dbReference type="GO" id="GO:0007165">
    <property type="term" value="P:signal transduction"/>
    <property type="evidence" value="ECO:0007669"/>
    <property type="project" value="InterPro"/>
</dbReference>
<comment type="caution">
    <text evidence="5">The sequence shown here is derived from an EMBL/GenBank/DDBJ whole genome shotgun (WGS) entry which is preliminary data.</text>
</comment>
<dbReference type="OrthoDB" id="9806477at2"/>
<organism evidence="5 6">
    <name type="scientific">Parvibium lacunae</name>
    <dbReference type="NCBI Taxonomy" id="1888893"/>
    <lineage>
        <taxon>Bacteria</taxon>
        <taxon>Pseudomonadati</taxon>
        <taxon>Pseudomonadota</taxon>
        <taxon>Betaproteobacteria</taxon>
        <taxon>Burkholderiales</taxon>
        <taxon>Alcaligenaceae</taxon>
        <taxon>Parvibium</taxon>
    </lineage>
</organism>
<dbReference type="GO" id="GO:0005886">
    <property type="term" value="C:plasma membrane"/>
    <property type="evidence" value="ECO:0007669"/>
    <property type="project" value="TreeGrafter"/>
</dbReference>
<dbReference type="GO" id="GO:0004888">
    <property type="term" value="F:transmembrane signaling receptor activity"/>
    <property type="evidence" value="ECO:0007669"/>
    <property type="project" value="TreeGrafter"/>
</dbReference>
<dbReference type="Pfam" id="PF18575">
    <property type="entry name" value="HAMP_N3"/>
    <property type="match status" value="1"/>
</dbReference>
<keyword evidence="3" id="KW-1133">Transmembrane helix</keyword>
<dbReference type="InterPro" id="IPR041395">
    <property type="entry name" value="McpB_HAMP_3rd"/>
</dbReference>
<evidence type="ECO:0000259" key="4">
    <source>
        <dbReference type="PROSITE" id="PS50885"/>
    </source>
</evidence>
<keyword evidence="1" id="KW-0488">Methylation</keyword>
<keyword evidence="6" id="KW-1185">Reference proteome</keyword>
<evidence type="ECO:0000256" key="1">
    <source>
        <dbReference type="ARBA" id="ARBA00022481"/>
    </source>
</evidence>
<feature type="transmembrane region" description="Helical" evidence="3">
    <location>
        <begin position="326"/>
        <end position="347"/>
    </location>
</feature>
<name>A0A368KY98_9BURK</name>
<evidence type="ECO:0000313" key="5">
    <source>
        <dbReference type="EMBL" id="RCS56435.1"/>
    </source>
</evidence>
<dbReference type="PANTHER" id="PTHR43531">
    <property type="entry name" value="PROTEIN ICFG"/>
    <property type="match status" value="1"/>
</dbReference>
<dbReference type="InterPro" id="IPR051310">
    <property type="entry name" value="MCP_chemotaxis"/>
</dbReference>
<evidence type="ECO:0000256" key="3">
    <source>
        <dbReference type="SAM" id="Phobius"/>
    </source>
</evidence>
<sequence length="676" mass="74176">MNKIFAPAIKLMNRLTFPSKIGLLGVLFCIPIGFMLIKLLDKYAVDIGFAQSERHGLAVIMDARQVLQPLQAHRGLSRLYLSGDTAIESRLQETAKKVDNALIKLGQSNAQYGEELKTVKDLEAVKNLWGELKVTGKQLSVAENRARHMTLIGQLMTLITNAADNSNLTLDPDLDSYYLMDAVVFRLPVLGETLGNSRALASAIAKKKEGIDREQVELSGLAKALELDLASLQADYAKSIGANPDIKAALSEKSAQVLAGLTKYHSYLKEQFIQVDKVEIDTKVYFEEVSKLAESMYVLFDVTAAELDTLLLKRIDRFASDRLQTLIITAVALLTALFLFFGLLVAVRRAFSIINQGASKIANGDMSAEIFSDTKDELAEVTQSVNAIVVNLKKFVSAQLEMAKAHNEAGRVSYQMRAEEFPGAYGEMARNANEMVQSHVAMNSRFVDLMVQYATGKFDDKMETLPGEKQKVSDTAEKVRAEMESAYHAARFNARVRAALDSVSVPVRIANDEGKILYINKALQDTLYKYQSAFSQQIPGFDPNHIVGNSIGMFYSDPQTAIQRLRAIVAVTKSRLELGGRQYDVVTTPVVNEQGERLGTVGQWLDMTEQLAAEKEIAGLVSSAAAGDFSQRIAEQGKEGFFLQTAQGLNQVMGTSEAALNEIARMLGALANGDLT</sequence>